<dbReference type="PANTHER" id="PTHR33908:SF11">
    <property type="entry name" value="MEMBRANE PROTEIN"/>
    <property type="match status" value="1"/>
</dbReference>
<protein>
    <submittedName>
        <fullName evidence="10">Glycosyltransferase family 39 protein</fullName>
    </submittedName>
</protein>
<evidence type="ECO:0000256" key="2">
    <source>
        <dbReference type="ARBA" id="ARBA00022475"/>
    </source>
</evidence>
<evidence type="ECO:0000256" key="6">
    <source>
        <dbReference type="ARBA" id="ARBA00022989"/>
    </source>
</evidence>
<feature type="transmembrane region" description="Helical" evidence="8">
    <location>
        <begin position="271"/>
        <end position="292"/>
    </location>
</feature>
<evidence type="ECO:0000313" key="10">
    <source>
        <dbReference type="EMBL" id="MCO6159637.1"/>
    </source>
</evidence>
<reference evidence="10 11" key="1">
    <citation type="submission" date="2022-06" db="EMBL/GenBank/DDBJ databases">
        <title>Whole-genome of Asaia lannensis strain LMG 27011T.</title>
        <authorList>
            <person name="Sombolestani A."/>
        </authorList>
    </citation>
    <scope>NUCLEOTIDE SEQUENCE [LARGE SCALE GENOMIC DNA]</scope>
    <source>
        <strain evidence="10 11">NBRC 102526</strain>
    </source>
</reference>
<keyword evidence="3" id="KW-0328">Glycosyltransferase</keyword>
<feature type="transmembrane region" description="Helical" evidence="8">
    <location>
        <begin position="71"/>
        <end position="89"/>
    </location>
</feature>
<dbReference type="InterPro" id="IPR038731">
    <property type="entry name" value="RgtA/B/C-like"/>
</dbReference>
<feature type="transmembrane region" description="Helical" evidence="8">
    <location>
        <begin position="245"/>
        <end position="264"/>
    </location>
</feature>
<keyword evidence="2" id="KW-1003">Cell membrane</keyword>
<evidence type="ECO:0000256" key="8">
    <source>
        <dbReference type="SAM" id="Phobius"/>
    </source>
</evidence>
<evidence type="ECO:0000256" key="3">
    <source>
        <dbReference type="ARBA" id="ARBA00022676"/>
    </source>
</evidence>
<accession>A0ABT1CFL0</accession>
<keyword evidence="7 8" id="KW-0472">Membrane</keyword>
<evidence type="ECO:0000256" key="1">
    <source>
        <dbReference type="ARBA" id="ARBA00004651"/>
    </source>
</evidence>
<evidence type="ECO:0000259" key="9">
    <source>
        <dbReference type="Pfam" id="PF13231"/>
    </source>
</evidence>
<keyword evidence="4" id="KW-0808">Transferase</keyword>
<keyword evidence="5 8" id="KW-0812">Transmembrane</keyword>
<keyword evidence="6 8" id="KW-1133">Transmembrane helix</keyword>
<evidence type="ECO:0000256" key="4">
    <source>
        <dbReference type="ARBA" id="ARBA00022679"/>
    </source>
</evidence>
<proteinExistence type="predicted"/>
<evidence type="ECO:0000256" key="5">
    <source>
        <dbReference type="ARBA" id="ARBA00022692"/>
    </source>
</evidence>
<dbReference type="EMBL" id="JAMXQU010000003">
    <property type="protein sequence ID" value="MCO6159637.1"/>
    <property type="molecule type" value="Genomic_DNA"/>
</dbReference>
<dbReference type="RefSeq" id="WP_252849085.1">
    <property type="nucleotide sequence ID" value="NZ_BAPW01000023.1"/>
</dbReference>
<feature type="transmembrane region" description="Helical" evidence="8">
    <location>
        <begin position="189"/>
        <end position="209"/>
    </location>
</feature>
<name>A0ABT1CFL0_9PROT</name>
<feature type="transmembrane region" description="Helical" evidence="8">
    <location>
        <begin position="101"/>
        <end position="122"/>
    </location>
</feature>
<keyword evidence="11" id="KW-1185">Reference proteome</keyword>
<dbReference type="PANTHER" id="PTHR33908">
    <property type="entry name" value="MANNOSYLTRANSFERASE YKCB-RELATED"/>
    <property type="match status" value="1"/>
</dbReference>
<organism evidence="10 11">
    <name type="scientific">Asaia lannensis NBRC 102526</name>
    <dbReference type="NCBI Taxonomy" id="1307926"/>
    <lineage>
        <taxon>Bacteria</taxon>
        <taxon>Pseudomonadati</taxon>
        <taxon>Pseudomonadota</taxon>
        <taxon>Alphaproteobacteria</taxon>
        <taxon>Acetobacterales</taxon>
        <taxon>Acetobacteraceae</taxon>
        <taxon>Asaia</taxon>
    </lineage>
</organism>
<gene>
    <name evidence="10" type="ORF">NF685_06285</name>
</gene>
<feature type="domain" description="Glycosyltransferase RgtA/B/C/D-like" evidence="9">
    <location>
        <begin position="50"/>
        <end position="209"/>
    </location>
</feature>
<dbReference type="Proteomes" id="UP001523401">
    <property type="component" value="Unassembled WGS sequence"/>
</dbReference>
<dbReference type="InterPro" id="IPR050297">
    <property type="entry name" value="LipidA_mod_glycosyltrf_83"/>
</dbReference>
<dbReference type="Pfam" id="PF13231">
    <property type="entry name" value="PMT_2"/>
    <property type="match status" value="1"/>
</dbReference>
<sequence length="469" mass="50410">MQAGAATTLFWVLLAGLTILRLGLAARLGITPDEAYYWLWSRHLQPGYLDHPPMIALWIRLGTALFGNDGFGIRALGPVFALLGSVALIRAGEDLFGSRAAGYRAALLLNATLMLGLGAATATPDTPLVFFLALVLWSLGRLVATGRPVWWLCTGLFFGLAFDSKYTAVLPALGCGLWALSTPSVRRHVFWLAGGVATGLTAIAPVLFWNATHHWASFVKQGGRAGDWHPLRAIGFLGELIGGQIGLATPVVFILFCIGIVWCLRRAGGDSVARLLVFLCLVPIAVFVQHAFGGRVQANWPVVLYPAASLAAAVSIHRIGPACATGLGLTLVVTVQGIFAPLPLSAHHDVIARQTADWSGLSNQVRAALPPGRALMVGDYALAAILSFEAPRAAVYSYDTRWAYLGRAKQSPGPSVLLLRDTEKPDLPRSWLGAPLPARPCRRLRGQDLVCYRLYPVDPPADMTFYRLP</sequence>
<evidence type="ECO:0000313" key="11">
    <source>
        <dbReference type="Proteomes" id="UP001523401"/>
    </source>
</evidence>
<comment type="caution">
    <text evidence="10">The sequence shown here is derived from an EMBL/GenBank/DDBJ whole genome shotgun (WGS) entry which is preliminary data.</text>
</comment>
<comment type="subcellular location">
    <subcellularLocation>
        <location evidence="1">Cell membrane</location>
        <topology evidence="1">Multi-pass membrane protein</topology>
    </subcellularLocation>
</comment>
<evidence type="ECO:0000256" key="7">
    <source>
        <dbReference type="ARBA" id="ARBA00023136"/>
    </source>
</evidence>